<feature type="signal peptide" evidence="1">
    <location>
        <begin position="1"/>
        <end position="41"/>
    </location>
</feature>
<evidence type="ECO:0008006" key="4">
    <source>
        <dbReference type="Google" id="ProtNLM"/>
    </source>
</evidence>
<keyword evidence="1" id="KW-0732">Signal</keyword>
<gene>
    <name evidence="2" type="ORF">MSAN_01722700</name>
</gene>
<proteinExistence type="predicted"/>
<protein>
    <recommendedName>
        <fullName evidence="4">Secreted protein</fullName>
    </recommendedName>
</protein>
<reference evidence="2" key="1">
    <citation type="submission" date="2020-05" db="EMBL/GenBank/DDBJ databases">
        <title>Mycena genomes resolve the evolution of fungal bioluminescence.</title>
        <authorList>
            <person name="Tsai I.J."/>
        </authorList>
    </citation>
    <scope>NUCLEOTIDE SEQUENCE</scope>
    <source>
        <strain evidence="2">160909Yilan</strain>
    </source>
</reference>
<comment type="caution">
    <text evidence="2">The sequence shown here is derived from an EMBL/GenBank/DDBJ whole genome shotgun (WGS) entry which is preliminary data.</text>
</comment>
<feature type="chain" id="PRO_5034178864" description="Secreted protein" evidence="1">
    <location>
        <begin position="42"/>
        <end position="140"/>
    </location>
</feature>
<accession>A0A8H7CVB0</accession>
<dbReference type="EMBL" id="JACAZH010000016">
    <property type="protein sequence ID" value="KAF7349331.1"/>
    <property type="molecule type" value="Genomic_DNA"/>
</dbReference>
<dbReference type="Proteomes" id="UP000623467">
    <property type="component" value="Unassembled WGS sequence"/>
</dbReference>
<evidence type="ECO:0000313" key="2">
    <source>
        <dbReference type="EMBL" id="KAF7349331.1"/>
    </source>
</evidence>
<keyword evidence="3" id="KW-1185">Reference proteome</keyword>
<evidence type="ECO:0000256" key="1">
    <source>
        <dbReference type="SAM" id="SignalP"/>
    </source>
</evidence>
<name>A0A8H7CVB0_9AGAR</name>
<organism evidence="2 3">
    <name type="scientific">Mycena sanguinolenta</name>
    <dbReference type="NCBI Taxonomy" id="230812"/>
    <lineage>
        <taxon>Eukaryota</taxon>
        <taxon>Fungi</taxon>
        <taxon>Dikarya</taxon>
        <taxon>Basidiomycota</taxon>
        <taxon>Agaricomycotina</taxon>
        <taxon>Agaricomycetes</taxon>
        <taxon>Agaricomycetidae</taxon>
        <taxon>Agaricales</taxon>
        <taxon>Marasmiineae</taxon>
        <taxon>Mycenaceae</taxon>
        <taxon>Mycena</taxon>
    </lineage>
</organism>
<sequence length="140" mass="15210">MNAATPMHGPFLPAHPCLFVRLVRLFMLLCLSRHSIHPTRSTTSCLSLPQPLSLARLRWPSILVAFDSADFFPSCVEPLSTLRTRPVLHSFLPGPPLDLRLRRPAPSTSTVAGSFALFAPDAHLDGRTTDADAARAPGFG</sequence>
<dbReference type="AlphaFoldDB" id="A0A8H7CVB0"/>
<evidence type="ECO:0000313" key="3">
    <source>
        <dbReference type="Proteomes" id="UP000623467"/>
    </source>
</evidence>